<name>A0A4C1SEU4_EUMVA</name>
<proteinExistence type="predicted"/>
<accession>A0A4C1SEU4</accession>
<dbReference type="AlphaFoldDB" id="A0A4C1SEU4"/>
<dbReference type="OrthoDB" id="10017160at2759"/>
<dbReference type="InterPro" id="IPR036397">
    <property type="entry name" value="RNaseH_sf"/>
</dbReference>
<dbReference type="Gene3D" id="3.30.420.10">
    <property type="entry name" value="Ribonuclease H-like superfamily/Ribonuclease H"/>
    <property type="match status" value="1"/>
</dbReference>
<organism evidence="1 2">
    <name type="scientific">Eumeta variegata</name>
    <name type="common">Bagworm moth</name>
    <name type="synonym">Eumeta japonica</name>
    <dbReference type="NCBI Taxonomy" id="151549"/>
    <lineage>
        <taxon>Eukaryota</taxon>
        <taxon>Metazoa</taxon>
        <taxon>Ecdysozoa</taxon>
        <taxon>Arthropoda</taxon>
        <taxon>Hexapoda</taxon>
        <taxon>Insecta</taxon>
        <taxon>Pterygota</taxon>
        <taxon>Neoptera</taxon>
        <taxon>Endopterygota</taxon>
        <taxon>Lepidoptera</taxon>
        <taxon>Glossata</taxon>
        <taxon>Ditrysia</taxon>
        <taxon>Tineoidea</taxon>
        <taxon>Psychidae</taxon>
        <taxon>Oiketicinae</taxon>
        <taxon>Eumeta</taxon>
    </lineage>
</organism>
<gene>
    <name evidence="1" type="ORF">EVAR_788_1</name>
</gene>
<dbReference type="Proteomes" id="UP000299102">
    <property type="component" value="Unassembled WGS sequence"/>
</dbReference>
<dbReference type="EMBL" id="BGZK01000003">
    <property type="protein sequence ID" value="GBO99687.1"/>
    <property type="molecule type" value="Genomic_DNA"/>
</dbReference>
<reference evidence="1 2" key="1">
    <citation type="journal article" date="2019" name="Commun. Biol.">
        <title>The bagworm genome reveals a unique fibroin gene that provides high tensile strength.</title>
        <authorList>
            <person name="Kono N."/>
            <person name="Nakamura H."/>
            <person name="Ohtoshi R."/>
            <person name="Tomita M."/>
            <person name="Numata K."/>
            <person name="Arakawa K."/>
        </authorList>
    </citation>
    <scope>NUCLEOTIDE SEQUENCE [LARGE SCALE GENOMIC DNA]</scope>
</reference>
<protein>
    <submittedName>
        <fullName evidence="1">Uncharacterized protein</fullName>
    </submittedName>
</protein>
<dbReference type="GO" id="GO:0003676">
    <property type="term" value="F:nucleic acid binding"/>
    <property type="evidence" value="ECO:0007669"/>
    <property type="project" value="InterPro"/>
</dbReference>
<comment type="caution">
    <text evidence="1">The sequence shown here is derived from an EMBL/GenBank/DDBJ whole genome shotgun (WGS) entry which is preliminary data.</text>
</comment>
<evidence type="ECO:0000313" key="1">
    <source>
        <dbReference type="EMBL" id="GBO99687.1"/>
    </source>
</evidence>
<sequence>MQRFAGDDSNAVKDVVTGDENWISCYDLETKRGSAKWVFPFEELPTEGKLRRSVGKKMVASFFEMTGRYATIVLKDKQLLQIGTLTIVYLLFWKNFRKNDLAIGFSFIISVPVFGDQIAIVSPHTDRQTTNNLGMLGIEILAHLPAL</sequence>
<keyword evidence="2" id="KW-1185">Reference proteome</keyword>
<evidence type="ECO:0000313" key="2">
    <source>
        <dbReference type="Proteomes" id="UP000299102"/>
    </source>
</evidence>